<dbReference type="EMBL" id="JACGWL010000525">
    <property type="protein sequence ID" value="KAK4383742.1"/>
    <property type="molecule type" value="Genomic_DNA"/>
</dbReference>
<accession>A0AAE1T8R7</accession>
<reference evidence="3" key="2">
    <citation type="journal article" date="2024" name="Plant">
        <title>Genomic evolution and insights into agronomic trait innovations of Sesamum species.</title>
        <authorList>
            <person name="Miao H."/>
            <person name="Wang L."/>
            <person name="Qu L."/>
            <person name="Liu H."/>
            <person name="Sun Y."/>
            <person name="Le M."/>
            <person name="Wang Q."/>
            <person name="Wei S."/>
            <person name="Zheng Y."/>
            <person name="Lin W."/>
            <person name="Duan Y."/>
            <person name="Cao H."/>
            <person name="Xiong S."/>
            <person name="Wang X."/>
            <person name="Wei L."/>
            <person name="Li C."/>
            <person name="Ma Q."/>
            <person name="Ju M."/>
            <person name="Zhao R."/>
            <person name="Li G."/>
            <person name="Mu C."/>
            <person name="Tian Q."/>
            <person name="Mei H."/>
            <person name="Zhang T."/>
            <person name="Gao T."/>
            <person name="Zhang H."/>
        </authorList>
    </citation>
    <scope>NUCLEOTIDE SEQUENCE</scope>
    <source>
        <strain evidence="3">K16</strain>
    </source>
</reference>
<dbReference type="Proteomes" id="UP001289374">
    <property type="component" value="Unassembled WGS sequence"/>
</dbReference>
<dbReference type="InterPro" id="IPR025558">
    <property type="entry name" value="DUF4283"/>
</dbReference>
<dbReference type="AlphaFoldDB" id="A0AAE1T8R7"/>
<evidence type="ECO:0000313" key="3">
    <source>
        <dbReference type="EMBL" id="KAK4383742.1"/>
    </source>
</evidence>
<name>A0AAE1T8R7_9LAMI</name>
<proteinExistence type="predicted"/>
<dbReference type="PANTHER" id="PTHR31286:SF179">
    <property type="entry name" value="RNASE H TYPE-1 DOMAIN-CONTAINING PROTEIN"/>
    <property type="match status" value="1"/>
</dbReference>
<feature type="domain" description="DUF4283" evidence="2">
    <location>
        <begin position="71"/>
        <end position="153"/>
    </location>
</feature>
<sequence length="577" mass="65187">MEEAHNPPPNPPKFSYAKVIQQPAAALFQHDPVRAAKKTFQDNTMRRIGSDSSFKGEPGIIYSFEETAELAALLKFALASKFSHGFPNLNFLRIRIVKLGLKGNVTVERLNFKHVLIRLSNEEDFSRIWLRGEWTFDSFHMRVFKWTPNFDPQIESSIAPVWIRLPALPVHLFEKNALFTVASKIRKPLRMDEPTADLSRPDLARVCVEIDVTSPKVQTVHLQIEGKTYRQQDVNTNPNDTASPSANVGQNAENNLKVDDIMHANDIVITVHDILDTNDVFSLPSHVPEPGLQKFQQNNGTGHVAEASLEDFNYEDPLIAALLDRDWDTDKTCRKEQQHIHIENVSHFRKWAQGENSKQRNREDQAQEQSSPAFQTASLESEGEQEPTPISNRFQSLEDMEMEDTLQHIENIQTTSTPIVGKEVEQGEDGGQSYIVQSIATPRSKEGEATQQAIIFKDSITSNKHKRNKSLEGITEKSMIIGGKGALQEDILCIFVYANLHAVLLFSCKTASIPWKRKCHCVEEGKEGVSQHQYVDRAVTQFCPYRFVGTDDSSVVDLGHTGLSQPTPLFIYNFVRE</sequence>
<gene>
    <name evidence="3" type="ORF">Sango_2748100</name>
</gene>
<dbReference type="Pfam" id="PF14111">
    <property type="entry name" value="DUF4283"/>
    <property type="match status" value="1"/>
</dbReference>
<feature type="compositionally biased region" description="Polar residues" evidence="1">
    <location>
        <begin position="367"/>
        <end position="379"/>
    </location>
</feature>
<comment type="caution">
    <text evidence="3">The sequence shown here is derived from an EMBL/GenBank/DDBJ whole genome shotgun (WGS) entry which is preliminary data.</text>
</comment>
<evidence type="ECO:0000259" key="2">
    <source>
        <dbReference type="Pfam" id="PF14111"/>
    </source>
</evidence>
<organism evidence="3 4">
    <name type="scientific">Sesamum angolense</name>
    <dbReference type="NCBI Taxonomy" id="2727404"/>
    <lineage>
        <taxon>Eukaryota</taxon>
        <taxon>Viridiplantae</taxon>
        <taxon>Streptophyta</taxon>
        <taxon>Embryophyta</taxon>
        <taxon>Tracheophyta</taxon>
        <taxon>Spermatophyta</taxon>
        <taxon>Magnoliopsida</taxon>
        <taxon>eudicotyledons</taxon>
        <taxon>Gunneridae</taxon>
        <taxon>Pentapetalae</taxon>
        <taxon>asterids</taxon>
        <taxon>lamiids</taxon>
        <taxon>Lamiales</taxon>
        <taxon>Pedaliaceae</taxon>
        <taxon>Sesamum</taxon>
    </lineage>
</organism>
<dbReference type="InterPro" id="IPR040256">
    <property type="entry name" value="At4g02000-like"/>
</dbReference>
<dbReference type="PANTHER" id="PTHR31286">
    <property type="entry name" value="GLYCINE-RICH CELL WALL STRUCTURAL PROTEIN 1.8-LIKE"/>
    <property type="match status" value="1"/>
</dbReference>
<protein>
    <recommendedName>
        <fullName evidence="2">DUF4283 domain-containing protein</fullName>
    </recommendedName>
</protein>
<evidence type="ECO:0000256" key="1">
    <source>
        <dbReference type="SAM" id="MobiDB-lite"/>
    </source>
</evidence>
<feature type="region of interest" description="Disordered" evidence="1">
    <location>
        <begin position="351"/>
        <end position="390"/>
    </location>
</feature>
<evidence type="ECO:0000313" key="4">
    <source>
        <dbReference type="Proteomes" id="UP001289374"/>
    </source>
</evidence>
<reference evidence="3" key="1">
    <citation type="submission" date="2020-06" db="EMBL/GenBank/DDBJ databases">
        <authorList>
            <person name="Li T."/>
            <person name="Hu X."/>
            <person name="Zhang T."/>
            <person name="Song X."/>
            <person name="Zhang H."/>
            <person name="Dai N."/>
            <person name="Sheng W."/>
            <person name="Hou X."/>
            <person name="Wei L."/>
        </authorList>
    </citation>
    <scope>NUCLEOTIDE SEQUENCE</scope>
    <source>
        <strain evidence="3">K16</strain>
        <tissue evidence="3">Leaf</tissue>
    </source>
</reference>
<keyword evidence="4" id="KW-1185">Reference proteome</keyword>